<dbReference type="GO" id="GO:0016279">
    <property type="term" value="F:protein-lysine N-methyltransferase activity"/>
    <property type="evidence" value="ECO:0007669"/>
    <property type="project" value="InterPro"/>
</dbReference>
<dbReference type="Gene3D" id="3.90.1410.10">
    <property type="entry name" value="set domain protein methyltransferase, domain 1"/>
    <property type="match status" value="1"/>
</dbReference>
<dbReference type="InterPro" id="IPR050600">
    <property type="entry name" value="SETD3_SETD6_MTase"/>
</dbReference>
<dbReference type="OMA" id="ISHMKDE"/>
<dbReference type="InterPro" id="IPR046341">
    <property type="entry name" value="SET_dom_sf"/>
</dbReference>
<dbReference type="STRING" id="717646.M2LU31"/>
<proteinExistence type="predicted"/>
<dbReference type="Pfam" id="PF00856">
    <property type="entry name" value="SET"/>
    <property type="match status" value="1"/>
</dbReference>
<feature type="domain" description="SET" evidence="1">
    <location>
        <begin position="14"/>
        <end position="225"/>
    </location>
</feature>
<dbReference type="AlphaFoldDB" id="M2LU31"/>
<dbReference type="InterPro" id="IPR044429">
    <property type="entry name" value="SETD4_SET"/>
</dbReference>
<evidence type="ECO:0000313" key="2">
    <source>
        <dbReference type="EMBL" id="EMC98037.1"/>
    </source>
</evidence>
<dbReference type="HOGENOM" id="CLU_041939_3_2_1"/>
<evidence type="ECO:0000259" key="1">
    <source>
        <dbReference type="PROSITE" id="PS50280"/>
    </source>
</evidence>
<dbReference type="EMBL" id="KB445553">
    <property type="protein sequence ID" value="EMC98037.1"/>
    <property type="molecule type" value="Genomic_DNA"/>
</dbReference>
<evidence type="ECO:0000313" key="3">
    <source>
        <dbReference type="Proteomes" id="UP000011761"/>
    </source>
</evidence>
<reference evidence="2 3" key="1">
    <citation type="journal article" date="2012" name="PLoS Pathog.">
        <title>Diverse lifestyles and strategies of plant pathogenesis encoded in the genomes of eighteen Dothideomycetes fungi.</title>
        <authorList>
            <person name="Ohm R.A."/>
            <person name="Feau N."/>
            <person name="Henrissat B."/>
            <person name="Schoch C.L."/>
            <person name="Horwitz B.A."/>
            <person name="Barry K.W."/>
            <person name="Condon B.J."/>
            <person name="Copeland A.C."/>
            <person name="Dhillon B."/>
            <person name="Glaser F."/>
            <person name="Hesse C.N."/>
            <person name="Kosti I."/>
            <person name="LaButti K."/>
            <person name="Lindquist E.A."/>
            <person name="Lucas S."/>
            <person name="Salamov A.A."/>
            <person name="Bradshaw R.E."/>
            <person name="Ciuffetti L."/>
            <person name="Hamelin R.C."/>
            <person name="Kema G.H.J."/>
            <person name="Lawrence C."/>
            <person name="Scott J.A."/>
            <person name="Spatafora J.W."/>
            <person name="Turgeon B.G."/>
            <person name="de Wit P.J.G.M."/>
            <person name="Zhong S."/>
            <person name="Goodwin S.B."/>
            <person name="Grigoriev I.V."/>
        </authorList>
    </citation>
    <scope>NUCLEOTIDE SEQUENCE [LARGE SCALE GENOMIC DNA]</scope>
    <source>
        <strain evidence="2 3">UAMH 10762</strain>
    </source>
</reference>
<dbReference type="SUPFAM" id="SSF82199">
    <property type="entry name" value="SET domain"/>
    <property type="match status" value="1"/>
</dbReference>
<dbReference type="OrthoDB" id="341421at2759"/>
<gene>
    <name evidence="2" type="ORF">BAUCODRAFT_67154</name>
</gene>
<dbReference type="PANTHER" id="PTHR13271:SF137">
    <property type="entry name" value="SET DOMAIN-CONTAINING PROTEIN"/>
    <property type="match status" value="1"/>
</dbReference>
<dbReference type="KEGG" id="bcom:BAUCODRAFT_67154"/>
<dbReference type="GeneID" id="19116338"/>
<dbReference type="InterPro" id="IPR001214">
    <property type="entry name" value="SET_dom"/>
</dbReference>
<organism evidence="2 3">
    <name type="scientific">Baudoinia panamericana (strain UAMH 10762)</name>
    <name type="common">Angels' share fungus</name>
    <name type="synonym">Baudoinia compniacensis (strain UAMH 10762)</name>
    <dbReference type="NCBI Taxonomy" id="717646"/>
    <lineage>
        <taxon>Eukaryota</taxon>
        <taxon>Fungi</taxon>
        <taxon>Dikarya</taxon>
        <taxon>Ascomycota</taxon>
        <taxon>Pezizomycotina</taxon>
        <taxon>Dothideomycetes</taxon>
        <taxon>Dothideomycetidae</taxon>
        <taxon>Mycosphaerellales</taxon>
        <taxon>Teratosphaeriaceae</taxon>
        <taxon>Baudoinia</taxon>
    </lineage>
</organism>
<name>M2LU31_BAUPA</name>
<dbReference type="RefSeq" id="XP_007674653.1">
    <property type="nucleotide sequence ID" value="XM_007676463.1"/>
</dbReference>
<dbReference type="PANTHER" id="PTHR13271">
    <property type="entry name" value="UNCHARACTERIZED PUTATIVE METHYLTRANSFERASE"/>
    <property type="match status" value="1"/>
</dbReference>
<protein>
    <recommendedName>
        <fullName evidence="1">SET domain-containing protein</fullName>
    </recommendedName>
</protein>
<sequence>MQRHEAFTEWAQARGVEIGKVKPARLPGRGLGLVTTASVKKNQRILFVPEKAMFKPDSALLKQHNLQHASPQAQLAVSVLAACATQVSAIALWEATWPTDTDFEQGMPMRWDGCLQDLLPPSVQQPLQRQQDDYMKDVGSVHTFLRHARVTEQRFRYYWSIVNSRSFHWKPPKGKAGSMVMCPFIDYTNHGPTGTGCNVSQRSNGYEMLANRDYDAGEEVLFTYGAHSNDKLLVHYGFICESPPGLRNKDDDIRLDHLLIPKLDSHVRDKLQDVGFLGAYALLPAENELCFKTQVAVRAALLTSNEWEYFVTNGEDMTEDQTPAVLRFMHPLLVRYHNDATGELTIIEEQIVDGSGPSTQLLLLRSRWRQIQDALEAFLKM</sequence>
<accession>M2LU31</accession>
<dbReference type="CDD" id="cd19177">
    <property type="entry name" value="SET_SETD4"/>
    <property type="match status" value="1"/>
</dbReference>
<dbReference type="eggNOG" id="KOG1337">
    <property type="taxonomic scope" value="Eukaryota"/>
</dbReference>
<keyword evidence="3" id="KW-1185">Reference proteome</keyword>
<dbReference type="PROSITE" id="PS50280">
    <property type="entry name" value="SET"/>
    <property type="match status" value="1"/>
</dbReference>
<dbReference type="Proteomes" id="UP000011761">
    <property type="component" value="Unassembled WGS sequence"/>
</dbReference>